<comment type="function">
    <text evidence="7">The UvrABC repair system catalyzes the recognition and processing of DNA lesions. UvrC both incises the 5' and 3' sides of the lesion. The N-terminal half is responsible for the 3' incision and the C-terminal half is responsible for the 5' incision.</text>
</comment>
<dbReference type="Proteomes" id="UP000027590">
    <property type="component" value="Unassembled WGS sequence"/>
</dbReference>
<evidence type="ECO:0000256" key="4">
    <source>
        <dbReference type="ARBA" id="ARBA00022881"/>
    </source>
</evidence>
<dbReference type="SUPFAM" id="SSF47781">
    <property type="entry name" value="RuvA domain 2-like"/>
    <property type="match status" value="1"/>
</dbReference>
<dbReference type="GO" id="GO:0009432">
    <property type="term" value="P:SOS response"/>
    <property type="evidence" value="ECO:0007669"/>
    <property type="project" value="UniProtKB-UniRule"/>
</dbReference>
<keyword evidence="2 7" id="KW-0227">DNA damage</keyword>
<evidence type="ECO:0000259" key="9">
    <source>
        <dbReference type="PROSITE" id="PS50164"/>
    </source>
</evidence>
<dbReference type="FunFam" id="3.40.1440.10:FF:000001">
    <property type="entry name" value="UvrABC system protein C"/>
    <property type="match status" value="1"/>
</dbReference>
<comment type="similarity">
    <text evidence="7">Belongs to the UvrC family.</text>
</comment>
<dbReference type="PANTHER" id="PTHR30562:SF1">
    <property type="entry name" value="UVRABC SYSTEM PROTEIN C"/>
    <property type="match status" value="1"/>
</dbReference>
<feature type="domain" description="GIY-YIG" evidence="9">
    <location>
        <begin position="20"/>
        <end position="98"/>
    </location>
</feature>
<evidence type="ECO:0000256" key="5">
    <source>
        <dbReference type="ARBA" id="ARBA00023204"/>
    </source>
</evidence>
<dbReference type="AlphaFoldDB" id="A0A7U7J145"/>
<keyword evidence="3 7" id="KW-0228">DNA excision</keyword>
<dbReference type="InterPro" id="IPR035901">
    <property type="entry name" value="GIY-YIG_endonuc_sf"/>
</dbReference>
<dbReference type="GO" id="GO:0003677">
    <property type="term" value="F:DNA binding"/>
    <property type="evidence" value="ECO:0007669"/>
    <property type="project" value="UniProtKB-UniRule"/>
</dbReference>
<dbReference type="Gene3D" id="1.10.150.20">
    <property type="entry name" value="5' to 3' exonuclease, C-terminal subdomain"/>
    <property type="match status" value="1"/>
</dbReference>
<dbReference type="Pfam" id="PF02151">
    <property type="entry name" value="UVR"/>
    <property type="match status" value="1"/>
</dbReference>
<evidence type="ECO:0000313" key="11">
    <source>
        <dbReference type="EMBL" id="CDG34009.1"/>
    </source>
</evidence>
<dbReference type="SMART" id="SM00465">
    <property type="entry name" value="GIYc"/>
    <property type="match status" value="1"/>
</dbReference>
<dbReference type="GO" id="GO:0005737">
    <property type="term" value="C:cytoplasm"/>
    <property type="evidence" value="ECO:0007669"/>
    <property type="project" value="UniProtKB-SubCell"/>
</dbReference>
<dbReference type="InterPro" id="IPR001162">
    <property type="entry name" value="UvrC_RNase_H_dom"/>
</dbReference>
<evidence type="ECO:0000256" key="7">
    <source>
        <dbReference type="HAMAP-Rule" id="MF_00203"/>
    </source>
</evidence>
<dbReference type="InterPro" id="IPR036876">
    <property type="entry name" value="UVR_dom_sf"/>
</dbReference>
<dbReference type="GO" id="GO:0006289">
    <property type="term" value="P:nucleotide-excision repair"/>
    <property type="evidence" value="ECO:0007669"/>
    <property type="project" value="UniProtKB-UniRule"/>
</dbReference>
<dbReference type="Pfam" id="PF01541">
    <property type="entry name" value="GIY-YIG"/>
    <property type="match status" value="1"/>
</dbReference>
<dbReference type="Gene3D" id="4.10.860.10">
    <property type="entry name" value="UVR domain"/>
    <property type="match status" value="1"/>
</dbReference>
<evidence type="ECO:0000313" key="12">
    <source>
        <dbReference type="Proteomes" id="UP000027590"/>
    </source>
</evidence>
<dbReference type="Pfam" id="PF08459">
    <property type="entry name" value="UvrC_RNaseH_dom"/>
    <property type="match status" value="1"/>
</dbReference>
<dbReference type="Pfam" id="PF12826">
    <property type="entry name" value="HHH_2"/>
    <property type="match status" value="1"/>
</dbReference>
<keyword evidence="4 7" id="KW-0267">Excision nuclease</keyword>
<feature type="domain" description="UVR" evidence="8">
    <location>
        <begin position="208"/>
        <end position="243"/>
    </location>
</feature>
<dbReference type="GO" id="GO:0009380">
    <property type="term" value="C:excinuclease repair complex"/>
    <property type="evidence" value="ECO:0007669"/>
    <property type="project" value="InterPro"/>
</dbReference>
<dbReference type="Pfam" id="PF22920">
    <property type="entry name" value="UvrC_RNaseH"/>
    <property type="match status" value="1"/>
</dbReference>
<sequence>MPERPHGAPAIRKALKTIPESPGVYRMIGVKGEVLYVGKALNLKKRVTSYTHVARLPDRLKLMVSLTASMEIVVTRTEAEALLLEANYIKRMKPRFNILLRDDKSYPWLLLSGDHAYPRLMRQRGKPVKGATYWGPFASSRAVDQTIQVIQRAFMLRTCTDSVFESRTRPCLLHQIKRCSAPCVERISPLEYQGLVEQTKEFLSGGGRELQQRLTLEMEQASEELAFERAALIRDRIRGFANLRASGAINPASIQEADVVALWQQAGQSCIQVFFIRGGRNNGNRAFYPRHEADEPAADVLAAFLLQFYEDKQPPLQVLTSSEPAEQPLLTEALSLQRGQKVQILQPQRGEKKAVLDHAILNAREALERRLAETAGQAVLLEKVAELFDLPEPPKRIEVYDNSHLMGQAPYGAMIVGGPEGFVKRAYRKFAIRGPVAPGDDFGMMKEVMTRRFAQLTPDDSGSENWPDLLLIDGGKGQVRVVREILAERGLSSIPVVGIAKGVDRNAGREWFFVEGKEPFQLPVNDAVLYYLQRLRDEVHRFVITTHRAGRSRALTRSGLDEIPGVGPARKKALLTRFGSARHVGQAALEELEHVPGINREMAQVIYGYFHPEWVREQSDVLKKP</sequence>
<dbReference type="InterPro" id="IPR041663">
    <property type="entry name" value="DisA/LigA_HHH"/>
</dbReference>
<dbReference type="InterPro" id="IPR038476">
    <property type="entry name" value="UvrC_RNase_H_dom_sf"/>
</dbReference>
<gene>
    <name evidence="7" type="primary">uvrC</name>
    <name evidence="11" type="ORF">SACS_1271</name>
</gene>
<organism evidence="11 12">
    <name type="scientific">Parasaccharibacter apium</name>
    <dbReference type="NCBI Taxonomy" id="1510841"/>
    <lineage>
        <taxon>Bacteria</taxon>
        <taxon>Pseudomonadati</taxon>
        <taxon>Pseudomonadota</taxon>
        <taxon>Alphaproteobacteria</taxon>
        <taxon>Acetobacterales</taxon>
        <taxon>Acetobacteraceae</taxon>
        <taxon>Parasaccharibacter</taxon>
    </lineage>
</organism>
<evidence type="ECO:0000256" key="2">
    <source>
        <dbReference type="ARBA" id="ARBA00022763"/>
    </source>
</evidence>
<dbReference type="InterPro" id="IPR010994">
    <property type="entry name" value="RuvA_2-like"/>
</dbReference>
<evidence type="ECO:0000259" key="10">
    <source>
        <dbReference type="PROSITE" id="PS50165"/>
    </source>
</evidence>
<comment type="subcellular location">
    <subcellularLocation>
        <location evidence="7">Cytoplasm</location>
    </subcellularLocation>
</comment>
<dbReference type="InterPro" id="IPR047296">
    <property type="entry name" value="GIY-YIG_UvrC_Cho"/>
</dbReference>
<evidence type="ECO:0000256" key="1">
    <source>
        <dbReference type="ARBA" id="ARBA00022490"/>
    </source>
</evidence>
<comment type="subunit">
    <text evidence="7">Interacts with UvrB in an incision complex.</text>
</comment>
<dbReference type="Gene3D" id="3.30.420.340">
    <property type="entry name" value="UvrC, RNAse H endonuclease domain"/>
    <property type="match status" value="1"/>
</dbReference>
<reference evidence="11 12" key="2">
    <citation type="journal article" date="2014" name="PLoS ONE">
        <title>Evolution of mitochondria reconstructed from the energy metabolism of living bacteria.</title>
        <authorList>
            <person name="Degli Esposti M."/>
            <person name="Chouaia B."/>
            <person name="Comandatore F."/>
            <person name="Crotti E."/>
            <person name="Sassera D."/>
            <person name="Lievens P.M."/>
            <person name="Daffonchio D."/>
            <person name="Bandi C."/>
        </authorList>
    </citation>
    <scope>NUCLEOTIDE SEQUENCE [LARGE SCALE GENOMIC DNA]</scope>
    <source>
        <strain evidence="12">AM169</strain>
    </source>
</reference>
<name>A0A7U7J145_9PROT</name>
<keyword evidence="5 7" id="KW-0234">DNA repair</keyword>
<dbReference type="RefSeq" id="WP_043560393.1">
    <property type="nucleotide sequence ID" value="NZ_CBLY010000006.1"/>
</dbReference>
<dbReference type="EMBL" id="CBLY010000006">
    <property type="protein sequence ID" value="CDG34009.1"/>
    <property type="molecule type" value="Genomic_DNA"/>
</dbReference>
<dbReference type="PROSITE" id="PS50151">
    <property type="entry name" value="UVR"/>
    <property type="match status" value="1"/>
</dbReference>
<accession>A0A7U7J145</accession>
<dbReference type="Gene3D" id="3.40.1440.10">
    <property type="entry name" value="GIY-YIG endonuclease"/>
    <property type="match status" value="1"/>
</dbReference>
<dbReference type="InterPro" id="IPR004791">
    <property type="entry name" value="UvrC"/>
</dbReference>
<dbReference type="PROSITE" id="PS50164">
    <property type="entry name" value="GIY_YIG"/>
    <property type="match status" value="1"/>
</dbReference>
<evidence type="ECO:0000256" key="6">
    <source>
        <dbReference type="ARBA" id="ARBA00023236"/>
    </source>
</evidence>
<dbReference type="SUPFAM" id="SSF82771">
    <property type="entry name" value="GIY-YIG endonuclease"/>
    <property type="match status" value="1"/>
</dbReference>
<dbReference type="InterPro" id="IPR001943">
    <property type="entry name" value="UVR_dom"/>
</dbReference>
<evidence type="ECO:0000256" key="3">
    <source>
        <dbReference type="ARBA" id="ARBA00022769"/>
    </source>
</evidence>
<protein>
    <recommendedName>
        <fullName evidence="7">UvrABC system protein C</fullName>
        <shortName evidence="7">Protein UvrC</shortName>
    </recommendedName>
    <alternativeName>
        <fullName evidence="7">Excinuclease ABC subunit C</fullName>
    </alternativeName>
</protein>
<feature type="domain" description="UvrC family homology region profile" evidence="10">
    <location>
        <begin position="259"/>
        <end position="486"/>
    </location>
</feature>
<evidence type="ECO:0000259" key="8">
    <source>
        <dbReference type="PROSITE" id="PS50151"/>
    </source>
</evidence>
<dbReference type="InterPro" id="IPR050066">
    <property type="entry name" value="UvrABC_protein_C"/>
</dbReference>
<dbReference type="PROSITE" id="PS50165">
    <property type="entry name" value="UVRC"/>
    <property type="match status" value="1"/>
</dbReference>
<proteinExistence type="inferred from homology"/>
<comment type="caution">
    <text evidence="11">The sequence shown here is derived from an EMBL/GenBank/DDBJ whole genome shotgun (WGS) entry which is preliminary data.</text>
</comment>
<dbReference type="InterPro" id="IPR000305">
    <property type="entry name" value="GIY-YIG_endonuc"/>
</dbReference>
<keyword evidence="1 7" id="KW-0963">Cytoplasm</keyword>
<dbReference type="FunFam" id="3.30.420.340:FF:000001">
    <property type="entry name" value="UvrABC system protein C"/>
    <property type="match status" value="1"/>
</dbReference>
<dbReference type="PANTHER" id="PTHR30562">
    <property type="entry name" value="UVRC/OXIDOREDUCTASE"/>
    <property type="match status" value="1"/>
</dbReference>
<dbReference type="CDD" id="cd10434">
    <property type="entry name" value="GIY-YIG_UvrC_Cho"/>
    <property type="match status" value="1"/>
</dbReference>
<dbReference type="NCBIfam" id="NF001824">
    <property type="entry name" value="PRK00558.1-5"/>
    <property type="match status" value="1"/>
</dbReference>
<dbReference type="SUPFAM" id="SSF46600">
    <property type="entry name" value="C-terminal UvrC-binding domain of UvrB"/>
    <property type="match status" value="1"/>
</dbReference>
<dbReference type="HAMAP" id="MF_00203">
    <property type="entry name" value="UvrC"/>
    <property type="match status" value="1"/>
</dbReference>
<keyword evidence="6 7" id="KW-0742">SOS response</keyword>
<dbReference type="NCBIfam" id="TIGR00194">
    <property type="entry name" value="uvrC"/>
    <property type="match status" value="1"/>
</dbReference>
<dbReference type="GO" id="GO:0009381">
    <property type="term" value="F:excinuclease ABC activity"/>
    <property type="evidence" value="ECO:0007669"/>
    <property type="project" value="UniProtKB-UniRule"/>
</dbReference>
<reference evidence="11 12" key="1">
    <citation type="journal article" date="2014" name="Genome Biol. Evol.">
        <title>Acetic acid bacteria genomes reveal functional traits for adaptation to life in insect guts.</title>
        <authorList>
            <person name="Chouaia B."/>
            <person name="Gaiarsa S."/>
            <person name="Crotti E."/>
            <person name="Comandatore F."/>
            <person name="Degli Esposti M."/>
            <person name="Ricci I."/>
            <person name="Alma A."/>
            <person name="Favia G."/>
            <person name="Bandi C."/>
            <person name="Daffonchio D."/>
        </authorList>
    </citation>
    <scope>NUCLEOTIDE SEQUENCE [LARGE SCALE GENOMIC DNA]</scope>
    <source>
        <strain evidence="12">AM169</strain>
    </source>
</reference>